<dbReference type="Proteomes" id="UP000575874">
    <property type="component" value="Unassembled WGS sequence"/>
</dbReference>
<dbReference type="GO" id="GO:0004190">
    <property type="term" value="F:aspartic-type endopeptidase activity"/>
    <property type="evidence" value="ECO:0007669"/>
    <property type="project" value="UniProtKB-KW"/>
</dbReference>
<keyword evidence="2 4" id="KW-1015">Disulfide bond</keyword>
<evidence type="ECO:0000259" key="6">
    <source>
        <dbReference type="PROSITE" id="PS51767"/>
    </source>
</evidence>
<evidence type="ECO:0000313" key="8">
    <source>
        <dbReference type="Proteomes" id="UP000575874"/>
    </source>
</evidence>
<feature type="domain" description="Peptidase A1" evidence="6">
    <location>
        <begin position="63"/>
        <end position="377"/>
    </location>
</feature>
<feature type="active site" evidence="3">
    <location>
        <position position="81"/>
    </location>
</feature>
<dbReference type="FunFam" id="2.40.70.10:FF:000006">
    <property type="entry name" value="Cathepsin E"/>
    <property type="match status" value="1"/>
</dbReference>
<dbReference type="EMBL" id="VZSI01000001">
    <property type="protein sequence ID" value="NWY08742.1"/>
    <property type="molecule type" value="Genomic_DNA"/>
</dbReference>
<dbReference type="PROSITE" id="PS51767">
    <property type="entry name" value="PEPTIDASE_A1"/>
    <property type="match status" value="1"/>
</dbReference>
<dbReference type="GO" id="GO:0006508">
    <property type="term" value="P:proteolysis"/>
    <property type="evidence" value="ECO:0007669"/>
    <property type="project" value="UniProtKB-KW"/>
</dbReference>
<feature type="non-terminal residue" evidence="7">
    <location>
        <position position="380"/>
    </location>
</feature>
<dbReference type="PROSITE" id="PS00141">
    <property type="entry name" value="ASP_PROTEASE"/>
    <property type="match status" value="2"/>
</dbReference>
<name>A0A7K7BKK0_APHCE</name>
<evidence type="ECO:0000256" key="4">
    <source>
        <dbReference type="PIRSR" id="PIRSR601461-2"/>
    </source>
</evidence>
<feature type="active site" evidence="3">
    <location>
        <position position="266"/>
    </location>
</feature>
<dbReference type="InterPro" id="IPR021109">
    <property type="entry name" value="Peptidase_aspartic_dom_sf"/>
</dbReference>
<dbReference type="Gene3D" id="2.40.70.10">
    <property type="entry name" value="Acid Proteases"/>
    <property type="match status" value="2"/>
</dbReference>
<accession>A0A7K7BKK0</accession>
<evidence type="ECO:0000256" key="2">
    <source>
        <dbReference type="ARBA" id="ARBA00023157"/>
    </source>
</evidence>
<dbReference type="Gene3D" id="6.10.140.60">
    <property type="match status" value="1"/>
</dbReference>
<comment type="caution">
    <text evidence="7">The sequence shown here is derived from an EMBL/GenBank/DDBJ whole genome shotgun (WGS) entry which is preliminary data.</text>
</comment>
<dbReference type="Pfam" id="PF07966">
    <property type="entry name" value="A1_Propeptide"/>
    <property type="match status" value="1"/>
</dbReference>
<feature type="non-terminal residue" evidence="7">
    <location>
        <position position="1"/>
    </location>
</feature>
<dbReference type="InterPro" id="IPR033121">
    <property type="entry name" value="PEPTIDASE_A1"/>
</dbReference>
<reference evidence="7 8" key="1">
    <citation type="submission" date="2019-09" db="EMBL/GenBank/DDBJ databases">
        <title>Bird 10,000 Genomes (B10K) Project - Family phase.</title>
        <authorList>
            <person name="Zhang G."/>
        </authorList>
    </citation>
    <scope>NUCLEOTIDE SEQUENCE [LARGE SCALE GENOMIC DNA]</scope>
    <source>
        <strain evidence="7">OUT-0022</strain>
        <tissue evidence="7">Blood</tissue>
    </source>
</reference>
<dbReference type="InterPro" id="IPR001461">
    <property type="entry name" value="Aspartic_peptidase_A1"/>
</dbReference>
<keyword evidence="5" id="KW-0378">Hydrolase</keyword>
<sequence>RIPLIRFKSIKKQLKEKGELEEFWRNHHPDVFARRYLHCFPADIALSVGAASERLYDYMNAQYYGVVSVGTPPQRFTVVFDTGSSNFWVPSAYCISEACRVHQKFKSFKSDSYEHGGEAFSLQYGSGQLLGIAGKDTLQISNISIKGQDFGESVFEPGTTFILAHFDGVLGLGYPSLAVGNALPVFDSIMNQNLVEEPVFSFYLKRGDDTENGGELILGGIDHSLYKGSIHWVPVTEKSYWQIHMNNIKIQGRVVFCSHGCEAIVDSGTSLITGPSSQIRRLQEYIGASPSNTGEFLVDCRRLSSLPHISFAIGHREYKLTAEQYIIKSIDDQTFCMSGFQSLDIPTRTGSLWILGDVFMSAFYCIFDRGNDRVGFAKAV</sequence>
<keyword evidence="5" id="KW-0645">Protease</keyword>
<protein>
    <submittedName>
        <fullName evidence="7">CATEA protein</fullName>
    </submittedName>
</protein>
<dbReference type="PANTHER" id="PTHR47966">
    <property type="entry name" value="BETA-SITE APP-CLEAVING ENZYME, ISOFORM A-RELATED"/>
    <property type="match status" value="1"/>
</dbReference>
<dbReference type="PRINTS" id="PR00792">
    <property type="entry name" value="PEPSIN"/>
</dbReference>
<keyword evidence="5" id="KW-0064">Aspartyl protease</keyword>
<dbReference type="AlphaFoldDB" id="A0A7K7BKK0"/>
<feature type="disulfide bond" evidence="4">
    <location>
        <begin position="94"/>
        <end position="99"/>
    </location>
</feature>
<evidence type="ECO:0000256" key="5">
    <source>
        <dbReference type="RuleBase" id="RU000454"/>
    </source>
</evidence>
<dbReference type="SUPFAM" id="SSF50630">
    <property type="entry name" value="Acid proteases"/>
    <property type="match status" value="1"/>
</dbReference>
<comment type="similarity">
    <text evidence="1 5">Belongs to the peptidase A1 family.</text>
</comment>
<proteinExistence type="inferred from homology"/>
<dbReference type="InterPro" id="IPR012848">
    <property type="entry name" value="Aspartic_peptidase_N"/>
</dbReference>
<organism evidence="7 8">
    <name type="scientific">Aphelocoma coerulescens</name>
    <name type="common">Florida scrub-jay</name>
    <name type="synonym">Corvus coerulescens</name>
    <dbReference type="NCBI Taxonomy" id="39617"/>
    <lineage>
        <taxon>Eukaryota</taxon>
        <taxon>Metazoa</taxon>
        <taxon>Chordata</taxon>
        <taxon>Craniata</taxon>
        <taxon>Vertebrata</taxon>
        <taxon>Euteleostomi</taxon>
        <taxon>Archelosauria</taxon>
        <taxon>Archosauria</taxon>
        <taxon>Dinosauria</taxon>
        <taxon>Saurischia</taxon>
        <taxon>Theropoda</taxon>
        <taxon>Coelurosauria</taxon>
        <taxon>Aves</taxon>
        <taxon>Neognathae</taxon>
        <taxon>Neoaves</taxon>
        <taxon>Telluraves</taxon>
        <taxon>Australaves</taxon>
        <taxon>Passeriformes</taxon>
        <taxon>Corvoidea</taxon>
        <taxon>Corvidae</taxon>
        <taxon>Aphelocoma</taxon>
    </lineage>
</organism>
<gene>
    <name evidence="7" type="primary">Ctsea</name>
    <name evidence="7" type="ORF">APHCOE_R12105</name>
</gene>
<keyword evidence="8" id="KW-1185">Reference proteome</keyword>
<dbReference type="FunFam" id="2.40.70.10:FF:000004">
    <property type="entry name" value="Pepsin A"/>
    <property type="match status" value="1"/>
</dbReference>
<dbReference type="PANTHER" id="PTHR47966:SF37">
    <property type="entry name" value="CATHEPSIN E-A-LIKE"/>
    <property type="match status" value="1"/>
</dbReference>
<evidence type="ECO:0000313" key="7">
    <source>
        <dbReference type="EMBL" id="NWY08742.1"/>
    </source>
</evidence>
<dbReference type="InterPro" id="IPR001969">
    <property type="entry name" value="Aspartic_peptidase_AS"/>
</dbReference>
<feature type="disulfide bond" evidence="4">
    <location>
        <begin position="257"/>
        <end position="261"/>
    </location>
</feature>
<evidence type="ECO:0000256" key="3">
    <source>
        <dbReference type="PIRSR" id="PIRSR601461-1"/>
    </source>
</evidence>
<evidence type="ECO:0000256" key="1">
    <source>
        <dbReference type="ARBA" id="ARBA00007447"/>
    </source>
</evidence>
<dbReference type="Pfam" id="PF00026">
    <property type="entry name" value="Asp"/>
    <property type="match status" value="1"/>
</dbReference>